<protein>
    <recommendedName>
        <fullName evidence="1">HAT C-terminal dimerisation domain-containing protein</fullName>
    </recommendedName>
</protein>
<evidence type="ECO:0000259" key="1">
    <source>
        <dbReference type="Pfam" id="PF05699"/>
    </source>
</evidence>
<reference evidence="2" key="1">
    <citation type="submission" date="2025-08" db="UniProtKB">
        <authorList>
            <consortium name="Ensembl"/>
        </authorList>
    </citation>
    <scope>IDENTIFICATION</scope>
</reference>
<dbReference type="SUPFAM" id="SSF53098">
    <property type="entry name" value="Ribonuclease H-like"/>
    <property type="match status" value="1"/>
</dbReference>
<evidence type="ECO:0000313" key="3">
    <source>
        <dbReference type="Proteomes" id="UP000594220"/>
    </source>
</evidence>
<keyword evidence="3" id="KW-1185">Reference proteome</keyword>
<feature type="domain" description="HAT C-terminal dimerisation" evidence="1">
    <location>
        <begin position="48"/>
        <end position="103"/>
    </location>
</feature>
<sequence length="130" mass="15019">INQEKFFTYLHSSYQNEILEIMASQVQNSIVKELERRVKLFHEMSLSDILPNMGNLFILYLTIPVTTASAERSFSSLRQLKMYLRTTITDARVSNLGMLQIEKQAMKTYLTSLHSLPAERIPSMTETTEL</sequence>
<proteinExistence type="predicted"/>
<organism evidence="2 3">
    <name type="scientific">Crocodylus porosus</name>
    <name type="common">Saltwater crocodile</name>
    <name type="synonym">Estuarine crocodile</name>
    <dbReference type="NCBI Taxonomy" id="8502"/>
    <lineage>
        <taxon>Eukaryota</taxon>
        <taxon>Metazoa</taxon>
        <taxon>Chordata</taxon>
        <taxon>Craniata</taxon>
        <taxon>Vertebrata</taxon>
        <taxon>Euteleostomi</taxon>
        <taxon>Archelosauria</taxon>
        <taxon>Archosauria</taxon>
        <taxon>Crocodylia</taxon>
        <taxon>Longirostres</taxon>
        <taxon>Crocodylidae</taxon>
        <taxon>Crocodylus</taxon>
    </lineage>
</organism>
<name>A0A7M4F8T0_CROPO</name>
<reference evidence="2" key="2">
    <citation type="submission" date="2025-09" db="UniProtKB">
        <authorList>
            <consortium name="Ensembl"/>
        </authorList>
    </citation>
    <scope>IDENTIFICATION</scope>
</reference>
<dbReference type="Proteomes" id="UP000594220">
    <property type="component" value="Unplaced"/>
</dbReference>
<dbReference type="AlphaFoldDB" id="A0A7M4F8T0"/>
<dbReference type="InterPro" id="IPR008906">
    <property type="entry name" value="HATC_C_dom"/>
</dbReference>
<dbReference type="Ensembl" id="ENSCPRT00005023719.1">
    <property type="protein sequence ID" value="ENSCPRP00005020299.1"/>
    <property type="gene ID" value="ENSCPRG00005014130.1"/>
</dbReference>
<evidence type="ECO:0000313" key="2">
    <source>
        <dbReference type="Ensembl" id="ENSCPRP00005020299.1"/>
    </source>
</evidence>
<dbReference type="PANTHER" id="PTHR45749:SF21">
    <property type="entry name" value="DUF4371 DOMAIN-CONTAINING PROTEIN"/>
    <property type="match status" value="1"/>
</dbReference>
<dbReference type="GO" id="GO:0046983">
    <property type="term" value="F:protein dimerization activity"/>
    <property type="evidence" value="ECO:0007669"/>
    <property type="project" value="InterPro"/>
</dbReference>
<dbReference type="InterPro" id="IPR012337">
    <property type="entry name" value="RNaseH-like_sf"/>
</dbReference>
<dbReference type="PANTHER" id="PTHR45749">
    <property type="match status" value="1"/>
</dbReference>
<accession>A0A7M4F8T0</accession>
<dbReference type="Pfam" id="PF05699">
    <property type="entry name" value="Dimer_Tnp_hAT"/>
    <property type="match status" value="1"/>
</dbReference>